<keyword evidence="1" id="KW-0175">Coiled coil</keyword>
<dbReference type="VEuPathDB" id="CryptoDB:GY17_00001918"/>
<gene>
    <name evidence="4" type="ORF">CHUDEA7_1290</name>
</gene>
<evidence type="ECO:0000256" key="2">
    <source>
        <dbReference type="SAM" id="MobiDB-lite"/>
    </source>
</evidence>
<dbReference type="EMBL" id="LN877953">
    <property type="protein sequence ID" value="CUV07107.1"/>
    <property type="molecule type" value="Genomic_DNA"/>
</dbReference>
<feature type="chain" id="PRO_5006627999" evidence="3">
    <location>
        <begin position="25"/>
        <end position="586"/>
    </location>
</feature>
<protein>
    <submittedName>
        <fullName evidence="4">Uncharacterized protein</fullName>
    </submittedName>
</protein>
<feature type="coiled-coil region" evidence="1">
    <location>
        <begin position="251"/>
        <end position="278"/>
    </location>
</feature>
<feature type="signal peptide" evidence="3">
    <location>
        <begin position="1"/>
        <end position="24"/>
    </location>
</feature>
<feature type="region of interest" description="Disordered" evidence="2">
    <location>
        <begin position="292"/>
        <end position="315"/>
    </location>
</feature>
<name>A0A0S4TKB3_CRYHO</name>
<feature type="compositionally biased region" description="Basic and acidic residues" evidence="2">
    <location>
        <begin position="399"/>
        <end position="417"/>
    </location>
</feature>
<feature type="compositionally biased region" description="Basic residues" evidence="2">
    <location>
        <begin position="500"/>
        <end position="519"/>
    </location>
</feature>
<feature type="compositionally biased region" description="Basic and acidic residues" evidence="2">
    <location>
        <begin position="470"/>
        <end position="483"/>
    </location>
</feature>
<evidence type="ECO:0000313" key="4">
    <source>
        <dbReference type="EMBL" id="CUV07107.1"/>
    </source>
</evidence>
<evidence type="ECO:0000256" key="3">
    <source>
        <dbReference type="SAM" id="SignalP"/>
    </source>
</evidence>
<feature type="compositionally biased region" description="Acidic residues" evidence="2">
    <location>
        <begin position="484"/>
        <end position="495"/>
    </location>
</feature>
<organism evidence="4">
    <name type="scientific">Cryptosporidium hominis</name>
    <dbReference type="NCBI Taxonomy" id="237895"/>
    <lineage>
        <taxon>Eukaryota</taxon>
        <taxon>Sar</taxon>
        <taxon>Alveolata</taxon>
        <taxon>Apicomplexa</taxon>
        <taxon>Conoidasida</taxon>
        <taxon>Coccidia</taxon>
        <taxon>Eucoccidiorida</taxon>
        <taxon>Eimeriorina</taxon>
        <taxon>Cryptosporidiidae</taxon>
        <taxon>Cryptosporidium</taxon>
    </lineage>
</organism>
<dbReference type="AlphaFoldDB" id="A0A0S4TKB3"/>
<keyword evidence="3" id="KW-0732">Signal</keyword>
<proteinExistence type="predicted"/>
<dbReference type="VEuPathDB" id="CryptoDB:CHUDEA7_1290"/>
<dbReference type="Proteomes" id="UP000199752">
    <property type="component" value="Chromosome 7"/>
</dbReference>
<feature type="compositionally biased region" description="Basic residues" evidence="2">
    <location>
        <begin position="454"/>
        <end position="469"/>
    </location>
</feature>
<sequence length="586" mass="67194">MLRFFLNFVITFLSLSFIINQAYCIRVEPRVTSLLNNSINENISESQSCVLQTLKELVSSNGRTPPKITKKRIQQAVLTCRKKLATCEYPTIAEEAIFITLGQYGHLSQIDTVKALSFINEIQKGITSTVGSYTRMYRLSQNNNFCKLYDDFILSAYPKEYYVSFLPEDGERCQELLNRLKQNSFYSYWGQGGIVADQAQPIVDDKVSNDPIRTKDMVINNIFENPPNKETQIEEFSKPESETNNKTDYNNENEYENVIHTKQEIDNFEQEIDNFEQEIVEDSGCCSCCSCSSKRKKTKKGENSQPPKLVDSSMTEEELELIRLEQELEKENSGCCSCSSSNKKKKEKKQVNGNEMSNDILKYGNINNELKMDEDKKNEEDNSCCASCSSKKEKKSKTKNKEKEVQNDETQRMDEQTPKTLVDTSMTEEELELIRLEQELEKENSGCCSCSSSNKKKSKNEKKDKKQKKGKDEKNKKEEKLDQLLEEQQEGEEPVEENKKSKKDKKAKKDKKDKKSKKSKKDENGVLVNSLPEDKMEGKKSSCCSSSCSSSSEKGSDKELKELAELEKKLQEEEEMLLQKKNGLKT</sequence>
<dbReference type="VEuPathDB" id="CryptoDB:ChTU502y2012_407g0635"/>
<feature type="compositionally biased region" description="Basic and acidic residues" evidence="2">
    <location>
        <begin position="432"/>
        <end position="444"/>
    </location>
</feature>
<feature type="region of interest" description="Disordered" evidence="2">
    <location>
        <begin position="377"/>
        <end position="560"/>
    </location>
</feature>
<feature type="compositionally biased region" description="Low complexity" evidence="2">
    <location>
        <begin position="541"/>
        <end position="552"/>
    </location>
</feature>
<accession>A0A0S4TKB3</accession>
<feature type="region of interest" description="Disordered" evidence="2">
    <location>
        <begin position="333"/>
        <end position="365"/>
    </location>
</feature>
<dbReference type="VEuPathDB" id="CryptoDB:Chro.70155"/>
<dbReference type="OrthoDB" id="344267at2759"/>
<reference evidence="4" key="1">
    <citation type="submission" date="2015-08" db="EMBL/GenBank/DDBJ databases">
        <authorList>
            <person name="Babu N.S."/>
            <person name="Beckwith C.J."/>
            <person name="Beseler K.G."/>
            <person name="Brison A."/>
            <person name="Carone J.V."/>
            <person name="Caskin T.P."/>
            <person name="Diamond M."/>
            <person name="Durham M.E."/>
            <person name="Foxe J.M."/>
            <person name="Go M."/>
            <person name="Henderson B.A."/>
            <person name="Jones I.B."/>
            <person name="McGettigan J.A."/>
            <person name="Micheletti S.J."/>
            <person name="Nasrallah M.E."/>
            <person name="Ortiz D."/>
            <person name="Piller C.R."/>
            <person name="Privatt S.R."/>
            <person name="Schneider S.L."/>
            <person name="Sharp S."/>
            <person name="Smith T.C."/>
            <person name="Stanton J.D."/>
            <person name="Ullery H.E."/>
            <person name="Wilson R.J."/>
            <person name="Serrano M.G."/>
            <person name="Buck G."/>
            <person name="Lee V."/>
            <person name="Wang Y."/>
            <person name="Carvalho R."/>
            <person name="Voegtly L."/>
            <person name="Shi R."/>
            <person name="Duckworth R."/>
            <person name="Johnson A."/>
            <person name="Loviza R."/>
            <person name="Walstead R."/>
            <person name="Shah Z."/>
            <person name="Kiflezghi M."/>
            <person name="Wade K."/>
            <person name="Ball S.L."/>
            <person name="Bradley K.W."/>
            <person name="Asai D.J."/>
            <person name="Bowman C.A."/>
            <person name="Russell D.A."/>
            <person name="Pope W.H."/>
            <person name="Jacobs-Sera D."/>
            <person name="Hendrix R.W."/>
            <person name="Hatfull G.F."/>
        </authorList>
    </citation>
    <scope>NUCLEOTIDE SEQUENCE [LARGE SCALE GENOMIC DNA]</scope>
</reference>
<evidence type="ECO:0000256" key="1">
    <source>
        <dbReference type="SAM" id="Coils"/>
    </source>
</evidence>